<feature type="region of interest" description="Disordered" evidence="5">
    <location>
        <begin position="1"/>
        <end position="49"/>
    </location>
</feature>
<dbReference type="HAMAP" id="MF_02071">
    <property type="entry name" value="RlpA"/>
    <property type="match status" value="1"/>
</dbReference>
<dbReference type="PANTHER" id="PTHR34183:SF8">
    <property type="entry name" value="ENDOLYTIC PEPTIDOGLYCAN TRANSGLYCOSYLASE RLPA-RELATED"/>
    <property type="match status" value="1"/>
</dbReference>
<dbReference type="PANTHER" id="PTHR34183">
    <property type="entry name" value="ENDOLYTIC PEPTIDOGLYCAN TRANSGLYCOSYLASE RLPA"/>
    <property type="match status" value="1"/>
</dbReference>
<evidence type="ECO:0000313" key="8">
    <source>
        <dbReference type="Proteomes" id="UP000186406"/>
    </source>
</evidence>
<dbReference type="GO" id="GO:0071555">
    <property type="term" value="P:cell wall organization"/>
    <property type="evidence" value="ECO:0007669"/>
    <property type="project" value="UniProtKB-KW"/>
</dbReference>
<dbReference type="STRING" id="1123029.SAMN02745172_00188"/>
<dbReference type="InterPro" id="IPR012997">
    <property type="entry name" value="RplA"/>
</dbReference>
<feature type="compositionally biased region" description="Basic and acidic residues" evidence="5">
    <location>
        <begin position="34"/>
        <end position="43"/>
    </location>
</feature>
<proteinExistence type="inferred from homology"/>
<dbReference type="SUPFAM" id="SSF50685">
    <property type="entry name" value="Barwin-like endoglucanases"/>
    <property type="match status" value="1"/>
</dbReference>
<dbReference type="Proteomes" id="UP000186406">
    <property type="component" value="Unassembled WGS sequence"/>
</dbReference>
<evidence type="ECO:0000256" key="4">
    <source>
        <dbReference type="RuleBase" id="RU003495"/>
    </source>
</evidence>
<evidence type="ECO:0000259" key="6">
    <source>
        <dbReference type="Pfam" id="PF03330"/>
    </source>
</evidence>
<dbReference type="EMBL" id="FRXO01000001">
    <property type="protein sequence ID" value="SHO60129.1"/>
    <property type="molecule type" value="Genomic_DNA"/>
</dbReference>
<dbReference type="NCBIfam" id="TIGR00413">
    <property type="entry name" value="rlpA"/>
    <property type="match status" value="1"/>
</dbReference>
<comment type="function">
    <text evidence="3">Lytic transglycosylase with a strong preference for naked glycan strands that lack stem peptides.</text>
</comment>
<evidence type="ECO:0000313" key="7">
    <source>
        <dbReference type="EMBL" id="SHO60129.1"/>
    </source>
</evidence>
<name>A0A1M7Z5I3_9HYPH</name>
<dbReference type="CDD" id="cd22268">
    <property type="entry name" value="DPBB_RlpA-like"/>
    <property type="match status" value="1"/>
</dbReference>
<gene>
    <name evidence="3" type="primary">rlpA</name>
    <name evidence="7" type="ORF">SAMN02745172_00188</name>
</gene>
<feature type="domain" description="RlpA-like protein double-psi beta-barrel" evidence="6">
    <location>
        <begin position="50"/>
        <end position="135"/>
    </location>
</feature>
<sequence>MPFTGPPAAPQRSTDARLLAVAKATPAEASGKSQETDKPEQRQKASGPVKCGNASWYAYGSHTASGERFSSNALTAAHRSMPFGTRLEVTNMKTNRTVVVRVNDRGPFVRGRLIDLSKGAARQIGMLSSGVAPICIAVVSN</sequence>
<dbReference type="InterPro" id="IPR036908">
    <property type="entry name" value="RlpA-like_sf"/>
</dbReference>
<evidence type="ECO:0000256" key="2">
    <source>
        <dbReference type="ARBA" id="ARBA00023316"/>
    </source>
</evidence>
<comment type="similarity">
    <text evidence="3 4">Belongs to the RlpA family.</text>
</comment>
<dbReference type="InterPro" id="IPR034718">
    <property type="entry name" value="RlpA"/>
</dbReference>
<dbReference type="Pfam" id="PF03330">
    <property type="entry name" value="DPBB_1"/>
    <property type="match status" value="1"/>
</dbReference>
<protein>
    <recommendedName>
        <fullName evidence="3">Endolytic peptidoglycan transglycosylase RlpA</fullName>
        <ecNumber evidence="3">4.2.2.-</ecNumber>
    </recommendedName>
</protein>
<dbReference type="GO" id="GO:0000270">
    <property type="term" value="P:peptidoglycan metabolic process"/>
    <property type="evidence" value="ECO:0007669"/>
    <property type="project" value="UniProtKB-UniRule"/>
</dbReference>
<dbReference type="AlphaFoldDB" id="A0A1M7Z5I3"/>
<dbReference type="Gene3D" id="2.40.40.10">
    <property type="entry name" value="RlpA-like domain"/>
    <property type="match status" value="1"/>
</dbReference>
<dbReference type="GO" id="GO:0008932">
    <property type="term" value="F:lytic endotransglycosylase activity"/>
    <property type="evidence" value="ECO:0007669"/>
    <property type="project" value="UniProtKB-UniRule"/>
</dbReference>
<evidence type="ECO:0000256" key="3">
    <source>
        <dbReference type="HAMAP-Rule" id="MF_02071"/>
    </source>
</evidence>
<keyword evidence="1 3" id="KW-0456">Lyase</keyword>
<keyword evidence="8" id="KW-1185">Reference proteome</keyword>
<organism evidence="7 8">
    <name type="scientific">Pseudoxanthobacter soli DSM 19599</name>
    <dbReference type="NCBI Taxonomy" id="1123029"/>
    <lineage>
        <taxon>Bacteria</taxon>
        <taxon>Pseudomonadati</taxon>
        <taxon>Pseudomonadota</taxon>
        <taxon>Alphaproteobacteria</taxon>
        <taxon>Hyphomicrobiales</taxon>
        <taxon>Segnochrobactraceae</taxon>
        <taxon>Pseudoxanthobacter</taxon>
    </lineage>
</organism>
<keyword evidence="2 3" id="KW-0961">Cell wall biogenesis/degradation</keyword>
<evidence type="ECO:0000256" key="5">
    <source>
        <dbReference type="SAM" id="MobiDB-lite"/>
    </source>
</evidence>
<reference evidence="7 8" key="1">
    <citation type="submission" date="2016-12" db="EMBL/GenBank/DDBJ databases">
        <authorList>
            <person name="Song W.-J."/>
            <person name="Kurnit D.M."/>
        </authorList>
    </citation>
    <scope>NUCLEOTIDE SEQUENCE [LARGE SCALE GENOMIC DNA]</scope>
    <source>
        <strain evidence="7 8">DSM 19599</strain>
    </source>
</reference>
<dbReference type="InterPro" id="IPR009009">
    <property type="entry name" value="RlpA-like_DPBB"/>
</dbReference>
<accession>A0A1M7Z5I3</accession>
<evidence type="ECO:0000256" key="1">
    <source>
        <dbReference type="ARBA" id="ARBA00023239"/>
    </source>
</evidence>
<dbReference type="EC" id="4.2.2.-" evidence="3"/>
<keyword evidence="7" id="KW-0449">Lipoprotein</keyword>